<evidence type="ECO:0000313" key="2">
    <source>
        <dbReference type="Proteomes" id="UP001249851"/>
    </source>
</evidence>
<sequence>MSYKLLELKFNSKSASESDSLALMGHSINEVNIKRRKLIKPDLNDQLKQLCGSHTTVTKQLFGYNLPKSVRKYLKPIKWASRFRQNHRLITTNSRKDQTFLIAHTIRVKSLFYGDIKGQGRDHTWTSKRYANQINTNFCQTSNHLHHL</sequence>
<dbReference type="Proteomes" id="UP001249851">
    <property type="component" value="Unassembled WGS sequence"/>
</dbReference>
<name>A0AAD9PYS6_ACRCE</name>
<proteinExistence type="predicted"/>
<keyword evidence="2" id="KW-1185">Reference proteome</keyword>
<protein>
    <submittedName>
        <fullName evidence="1">Uncharacterized protein</fullName>
    </submittedName>
</protein>
<dbReference type="AlphaFoldDB" id="A0AAD9PYS6"/>
<comment type="caution">
    <text evidence="1">The sequence shown here is derived from an EMBL/GenBank/DDBJ whole genome shotgun (WGS) entry which is preliminary data.</text>
</comment>
<evidence type="ECO:0000313" key="1">
    <source>
        <dbReference type="EMBL" id="KAK2551573.1"/>
    </source>
</evidence>
<accession>A0AAD9PYS6</accession>
<dbReference type="EMBL" id="JARQWQ010000096">
    <property type="protein sequence ID" value="KAK2551573.1"/>
    <property type="molecule type" value="Genomic_DNA"/>
</dbReference>
<dbReference type="PANTHER" id="PTHR34239">
    <property type="entry name" value="APPLE DOMAIN-CONTAINING PROTEIN"/>
    <property type="match status" value="1"/>
</dbReference>
<reference evidence="1" key="1">
    <citation type="journal article" date="2023" name="G3 (Bethesda)">
        <title>Whole genome assembly and annotation of the endangered Caribbean coral Acropora cervicornis.</title>
        <authorList>
            <person name="Selwyn J.D."/>
            <person name="Vollmer S.V."/>
        </authorList>
    </citation>
    <scope>NUCLEOTIDE SEQUENCE</scope>
    <source>
        <strain evidence="1">K2</strain>
    </source>
</reference>
<gene>
    <name evidence="1" type="ORF">P5673_027552</name>
</gene>
<organism evidence="1 2">
    <name type="scientific">Acropora cervicornis</name>
    <name type="common">Staghorn coral</name>
    <dbReference type="NCBI Taxonomy" id="6130"/>
    <lineage>
        <taxon>Eukaryota</taxon>
        <taxon>Metazoa</taxon>
        <taxon>Cnidaria</taxon>
        <taxon>Anthozoa</taxon>
        <taxon>Hexacorallia</taxon>
        <taxon>Scleractinia</taxon>
        <taxon>Astrocoeniina</taxon>
        <taxon>Acroporidae</taxon>
        <taxon>Acropora</taxon>
    </lineage>
</organism>
<dbReference type="PANTHER" id="PTHR34239:SF2">
    <property type="entry name" value="TRANSPOSABLE ELEMENT P TRANSPOSASE_THAP9 CONSERVED DOMAIN-CONTAINING PROTEIN"/>
    <property type="match status" value="1"/>
</dbReference>
<reference evidence="1" key="2">
    <citation type="journal article" date="2023" name="Science">
        <title>Genomic signatures of disease resistance in endangered staghorn corals.</title>
        <authorList>
            <person name="Vollmer S.V."/>
            <person name="Selwyn J.D."/>
            <person name="Despard B.A."/>
            <person name="Roesel C.L."/>
        </authorList>
    </citation>
    <scope>NUCLEOTIDE SEQUENCE</scope>
    <source>
        <strain evidence="1">K2</strain>
    </source>
</reference>